<dbReference type="CDD" id="cd07067">
    <property type="entry name" value="HP_PGM_like"/>
    <property type="match status" value="1"/>
</dbReference>
<dbReference type="SUPFAM" id="SSF53254">
    <property type="entry name" value="Phosphoglycerate mutase-like"/>
    <property type="match status" value="1"/>
</dbReference>
<evidence type="ECO:0000313" key="1">
    <source>
        <dbReference type="EMBL" id="CED84913.1"/>
    </source>
</evidence>
<dbReference type="InterPro" id="IPR013078">
    <property type="entry name" value="His_Pase_superF_clade-1"/>
</dbReference>
<proteinExistence type="predicted"/>
<dbReference type="Gene3D" id="3.40.50.1240">
    <property type="entry name" value="Phosphoglycerate mutase-like"/>
    <property type="match status" value="1"/>
</dbReference>
<accession>A0A0F7SXM0</accession>
<organism evidence="1">
    <name type="scientific">Phaffia rhodozyma</name>
    <name type="common">Yeast</name>
    <name type="synonym">Xanthophyllomyces dendrorhous</name>
    <dbReference type="NCBI Taxonomy" id="264483"/>
    <lineage>
        <taxon>Eukaryota</taxon>
        <taxon>Fungi</taxon>
        <taxon>Dikarya</taxon>
        <taxon>Basidiomycota</taxon>
        <taxon>Agaricomycotina</taxon>
        <taxon>Tremellomycetes</taxon>
        <taxon>Cystofilobasidiales</taxon>
        <taxon>Mrakiaceae</taxon>
        <taxon>Phaffia</taxon>
    </lineage>
</organism>
<dbReference type="PANTHER" id="PTHR16469">
    <property type="entry name" value="UBIQUITIN-ASSOCIATED AND SH3 DOMAIN-CONTAINING BA-RELATED"/>
    <property type="match status" value="1"/>
</dbReference>
<protein>
    <submittedName>
        <fullName evidence="1">Histidine phosphatase superfamily, clade-1</fullName>
    </submittedName>
</protein>
<dbReference type="AlphaFoldDB" id="A0A0F7SXM0"/>
<dbReference type="PANTHER" id="PTHR16469:SF51">
    <property type="entry name" value="TRANSCRIPTION FACTOR TAU 55 KDA SUBUNIT"/>
    <property type="match status" value="1"/>
</dbReference>
<dbReference type="SMART" id="SM00855">
    <property type="entry name" value="PGAM"/>
    <property type="match status" value="1"/>
</dbReference>
<dbReference type="EMBL" id="LN483166">
    <property type="protein sequence ID" value="CED84913.1"/>
    <property type="molecule type" value="Genomic_DNA"/>
</dbReference>
<dbReference type="Pfam" id="PF00300">
    <property type="entry name" value="His_Phos_1"/>
    <property type="match status" value="1"/>
</dbReference>
<reference evidence="1" key="1">
    <citation type="submission" date="2014-08" db="EMBL/GenBank/DDBJ databases">
        <authorList>
            <person name="Sharma Rahul"/>
            <person name="Thines Marco"/>
        </authorList>
    </citation>
    <scope>NUCLEOTIDE SEQUENCE</scope>
</reference>
<dbReference type="InterPro" id="IPR051710">
    <property type="entry name" value="Phosphatase_SH3-domain"/>
</dbReference>
<name>A0A0F7SXM0_PHARH</name>
<sequence>MLEQIYIARHGFRLSWLTNNWTTPTKLARDPPLAAYGLEQAARLGTHMASPPDGLPVPELLFSSPFYRCVQTSLPVAQALGVPIRLEHGLGEWYSRIPETPPYNLHPRPSGPRELSQHFPADSICLDYDSTYYPSRKGESLSDLLDRASKFLIAFLNRIEVEFPSVKSIVLVGHAASVIALGRALVGDPSLEIVAGCASFCRYKLKKGNKGTVGDYDIAQNGEAGYLEKGVERNWTFADVVLNTDGEVIADPGVPGTSDQKDYPCGIAPGKEHYLMSLSSGSSLVSSAL</sequence>
<dbReference type="InterPro" id="IPR029033">
    <property type="entry name" value="His_PPase_superfam"/>
</dbReference>